<gene>
    <name evidence="1" type="ORF">FE785_05720</name>
</gene>
<dbReference type="KEGG" id="thig:FE785_05720"/>
<evidence type="ECO:0000313" key="1">
    <source>
        <dbReference type="EMBL" id="QCU90160.1"/>
    </source>
</evidence>
<proteinExistence type="predicted"/>
<keyword evidence="2" id="KW-1185">Reference proteome</keyword>
<dbReference type="PIRSF" id="PIRSF015283">
    <property type="entry name" value="Regulatory_RpfE"/>
    <property type="match status" value="1"/>
</dbReference>
<dbReference type="AlphaFoldDB" id="A0A4P9K6S7"/>
<evidence type="ECO:0000313" key="2">
    <source>
        <dbReference type="Proteomes" id="UP000304864"/>
    </source>
</evidence>
<dbReference type="RefSeq" id="WP_138564836.1">
    <property type="nucleotide sequence ID" value="NZ_CP040602.1"/>
</dbReference>
<protein>
    <submittedName>
        <fullName evidence="1">Uncharacterized protein</fullName>
    </submittedName>
</protein>
<dbReference type="Proteomes" id="UP000304864">
    <property type="component" value="Chromosome"/>
</dbReference>
<dbReference type="OrthoDB" id="5295974at2"/>
<reference evidence="1 2" key="1">
    <citation type="submission" date="2019-05" db="EMBL/GenBank/DDBJ databases">
        <title>Thiomicrorhabdus sediminis sp. nov, a novel sulfur-oxidizing bacterium isolated from coastal sediment.</title>
        <authorList>
            <person name="Liu X."/>
        </authorList>
    </citation>
    <scope>NUCLEOTIDE SEQUENCE [LARGE SCALE GENOMIC DNA]</scope>
    <source>
        <strain evidence="1 2">G1</strain>
    </source>
</reference>
<accession>A0A4P9K6S7</accession>
<dbReference type="EMBL" id="CP040602">
    <property type="protein sequence ID" value="QCU90160.1"/>
    <property type="molecule type" value="Genomic_DNA"/>
</dbReference>
<sequence length="349" mass="40501">MQQRDVLTLWMPDLLHPQRIAEAEEELKKLRLPALQTLLARADKFPVKPQDFYEQASYLFHQAESLPIAVCRALGDDVISRLDSAEASQYWLCVDPVQMIPDRDSLVLIPNSELAVTRQESSALVTSFNEHFAEDGIRLLLGDDTHWYLAMPQAIRLQTTVIDHVAFKPINEFYPQGSAAQYWRQLINETQMLFFNHPVNEQRRLQGMAEINSIWVWGQGQLDTTQVKLRSNAAVYAQQSFFKGMAKICQSEFNAVPLNFQNWHKSSQANEHFFVFDQMSSQLDGLQLLEWVALLQQLEKDWFAPLLQALKSGQIKEVLLDIGAQYRYHCQSTHLKRFWRMKKSLHKMH</sequence>
<organism evidence="1 2">
    <name type="scientific">Thiomicrorhabdus sediminis</name>
    <dbReference type="NCBI Taxonomy" id="2580412"/>
    <lineage>
        <taxon>Bacteria</taxon>
        <taxon>Pseudomonadati</taxon>
        <taxon>Pseudomonadota</taxon>
        <taxon>Gammaproteobacteria</taxon>
        <taxon>Thiotrichales</taxon>
        <taxon>Piscirickettsiaceae</taxon>
        <taxon>Thiomicrorhabdus</taxon>
    </lineage>
</organism>
<name>A0A4P9K6S7_9GAMM</name>
<dbReference type="InterPro" id="IPR016631">
    <property type="entry name" value="Regulatory_RpfE"/>
</dbReference>